<feature type="transmembrane region" description="Helical" evidence="1">
    <location>
        <begin position="312"/>
        <end position="334"/>
    </location>
</feature>
<dbReference type="GO" id="GO:0006508">
    <property type="term" value="P:proteolysis"/>
    <property type="evidence" value="ECO:0007669"/>
    <property type="project" value="UniProtKB-KW"/>
</dbReference>
<feature type="transmembrane region" description="Helical" evidence="1">
    <location>
        <begin position="182"/>
        <end position="200"/>
    </location>
</feature>
<feature type="transmembrane region" description="Helical" evidence="1">
    <location>
        <begin position="382"/>
        <end position="401"/>
    </location>
</feature>
<feature type="transmembrane region" description="Helical" evidence="1">
    <location>
        <begin position="243"/>
        <end position="264"/>
    </location>
</feature>
<keyword evidence="1" id="KW-1133">Transmembrane helix</keyword>
<proteinExistence type="predicted"/>
<keyword evidence="1" id="KW-0472">Membrane</keyword>
<sequence>MHPPMAEGAPWIVERHGGNPLRVSADVGALLSELDGDRDAGALAVALGERWTPALVTEALTKFGGLGLLHVPGTPPPRPERRFVAHSWTVLQLRLVRATQVLAPVRPLLIRLSGRAVSLAVAAVFAAGVVALAVQHAAVGEALGRPLPMGAVVAIWLGLGASTVVHELGHGATLTHFRGNPGWFGIMLFYLTPACFCEVTDGWRLAKPRQRVVVALAGVATQAVIGSVAALLALALPAGDGRVALIGFALSTFVAAALNLAPWVKLDGYLALMSALDTPLLREKAMADARNWLSRLLFGLPSRRRLPGRRWVVPYGLLCLVFPAVVLTLAIGRWGQELRGLGPAGSVIRLLLVAFLVCWLARRAYLGLRDARRAGARLGRMAGAVALIAAVLALPLGLVRLPENVRAGYVRDADGVHLVVPTGADLGPVHAGDPVVLQRKGLLLTTRLGTAEVGAGAPVPARVPAGALLPFRSAGTADAVLVPLTDVRGTGFDETGSAVLPGASRPLAAWLVREQVTSVWQDIFGG</sequence>
<keyword evidence="1" id="KW-0812">Transmembrane</keyword>
<gene>
    <name evidence="2" type="ORF">SAMN05421835_14624</name>
</gene>
<dbReference type="NCBIfam" id="NF041824">
    <property type="entry name" value="daptide_HExxH"/>
    <property type="match status" value="1"/>
</dbReference>
<dbReference type="STRING" id="115433.SAMN05421835_14624"/>
<dbReference type="EMBL" id="FORP01000046">
    <property type="protein sequence ID" value="SFK92432.1"/>
    <property type="molecule type" value="Genomic_DNA"/>
</dbReference>
<keyword evidence="2" id="KW-0645">Protease</keyword>
<keyword evidence="3" id="KW-1185">Reference proteome</keyword>
<feature type="transmembrane region" description="Helical" evidence="1">
    <location>
        <begin position="212"/>
        <end position="237"/>
    </location>
</feature>
<keyword evidence="2" id="KW-0482">Metalloprotease</keyword>
<evidence type="ECO:0000313" key="2">
    <source>
        <dbReference type="EMBL" id="SFK92432.1"/>
    </source>
</evidence>
<feature type="transmembrane region" description="Helical" evidence="1">
    <location>
        <begin position="116"/>
        <end position="139"/>
    </location>
</feature>
<protein>
    <submittedName>
        <fullName evidence="2">Putative peptide zinc metalloprotease protein</fullName>
    </submittedName>
</protein>
<accession>A0A1I4DG03</accession>
<feature type="transmembrane region" description="Helical" evidence="1">
    <location>
        <begin position="340"/>
        <end position="361"/>
    </location>
</feature>
<evidence type="ECO:0000313" key="3">
    <source>
        <dbReference type="Proteomes" id="UP000199025"/>
    </source>
</evidence>
<dbReference type="InterPro" id="IPR049694">
    <property type="entry name" value="Daptide_HExxH"/>
</dbReference>
<keyword evidence="2" id="KW-0378">Hydrolase</keyword>
<evidence type="ECO:0000256" key="1">
    <source>
        <dbReference type="SAM" id="Phobius"/>
    </source>
</evidence>
<name>A0A1I4DG03_9PSEU</name>
<dbReference type="GO" id="GO:0008237">
    <property type="term" value="F:metallopeptidase activity"/>
    <property type="evidence" value="ECO:0007669"/>
    <property type="project" value="UniProtKB-KW"/>
</dbReference>
<dbReference type="AlphaFoldDB" id="A0A1I4DG03"/>
<reference evidence="2 3" key="1">
    <citation type="submission" date="2016-10" db="EMBL/GenBank/DDBJ databases">
        <authorList>
            <person name="de Groot N.N."/>
        </authorList>
    </citation>
    <scope>NUCLEOTIDE SEQUENCE [LARGE SCALE GENOMIC DNA]</scope>
    <source>
        <strain evidence="2 3">DSM 44468</strain>
    </source>
</reference>
<organism evidence="2 3">
    <name type="scientific">Amycolatopsis sacchari</name>
    <dbReference type="NCBI Taxonomy" id="115433"/>
    <lineage>
        <taxon>Bacteria</taxon>
        <taxon>Bacillati</taxon>
        <taxon>Actinomycetota</taxon>
        <taxon>Actinomycetes</taxon>
        <taxon>Pseudonocardiales</taxon>
        <taxon>Pseudonocardiaceae</taxon>
        <taxon>Amycolatopsis</taxon>
    </lineage>
</organism>
<dbReference type="Proteomes" id="UP000199025">
    <property type="component" value="Unassembled WGS sequence"/>
</dbReference>